<organism evidence="2 3">
    <name type="scientific">Meripilus lineatus</name>
    <dbReference type="NCBI Taxonomy" id="2056292"/>
    <lineage>
        <taxon>Eukaryota</taxon>
        <taxon>Fungi</taxon>
        <taxon>Dikarya</taxon>
        <taxon>Basidiomycota</taxon>
        <taxon>Agaricomycotina</taxon>
        <taxon>Agaricomycetes</taxon>
        <taxon>Polyporales</taxon>
        <taxon>Meripilaceae</taxon>
        <taxon>Meripilus</taxon>
    </lineage>
</organism>
<keyword evidence="3" id="KW-1185">Reference proteome</keyword>
<evidence type="ECO:0008006" key="4">
    <source>
        <dbReference type="Google" id="ProtNLM"/>
    </source>
</evidence>
<reference evidence="2" key="1">
    <citation type="submission" date="2022-07" db="EMBL/GenBank/DDBJ databases">
        <title>Genome Sequence of Physisporinus lineatus.</title>
        <authorList>
            <person name="Buettner E."/>
        </authorList>
    </citation>
    <scope>NUCLEOTIDE SEQUENCE</scope>
    <source>
        <strain evidence="2">VT162</strain>
    </source>
</reference>
<dbReference type="Gene3D" id="1.25.40.10">
    <property type="entry name" value="Tetratricopeptide repeat domain"/>
    <property type="match status" value="1"/>
</dbReference>
<sequence length="618" mass="67740">MSFSNLKANRTTKRSFLPSPSNSDKSDSQPADKVSISENVPNGSPPPQPESLRRCVPDKLEVKVSDVGGRGTFATVPFTPGASRFSESSGVVFSYRFHGETETRITDHVSLGFQTCQNNDWSLHKHECAAINRWKEGAPSSEVSIPNDAVRCLGRIAWKMQKDGRNGIWATEYNLMQSHRVSLPASSIDAHTHLAHSIVRYLGVSSPSELSPFGIDSSADLVDLISRVSLRFGIQYEGTEPTSIVYYKHICFDLNHIRSHRGLRITTVGFYESFVQPECSRGVSSDPWIRVKAGASSSSSLPEGGQTGRAGLYEGTSLEIESHSIEQVFVSYIDTTIPTSHRRRILKETYNFECNCTLCNQLATSDPRESVWCPKSCGGTCPTPSEGIKPWNIMLDDQPDLSPDSDAPQCSTCRAAIQSSGEIVDAVRVGQEALDKASFLRREDPEKARHLTRNMIPILMSAGLTPSSHPLLSLARLHQELIVEALSKELVQESLDEAIRTAARHSAGLSILLPFGHPFRGVSLAELGKLLAVDEPSPQSSNSAEQPAFPPSGPRRLKLAHETLVRARDEILIGFGKENGGGQVGKDVRESIVRLEGELDVWKHGIKNVLEDSHGSRK</sequence>
<feature type="region of interest" description="Disordered" evidence="1">
    <location>
        <begin position="1"/>
        <end position="54"/>
    </location>
</feature>
<dbReference type="InterPro" id="IPR050869">
    <property type="entry name" value="H3K4_H4K5_MeTrfase"/>
</dbReference>
<feature type="region of interest" description="Disordered" evidence="1">
    <location>
        <begin position="534"/>
        <end position="555"/>
    </location>
</feature>
<dbReference type="Proteomes" id="UP001212997">
    <property type="component" value="Unassembled WGS sequence"/>
</dbReference>
<protein>
    <recommendedName>
        <fullName evidence="4">SET domain-containing protein</fullName>
    </recommendedName>
</protein>
<gene>
    <name evidence="2" type="ORF">NLI96_g9458</name>
</gene>
<name>A0AAD5YCW6_9APHY</name>
<evidence type="ECO:0000313" key="2">
    <source>
        <dbReference type="EMBL" id="KAJ3478867.1"/>
    </source>
</evidence>
<accession>A0AAD5YCW6</accession>
<proteinExistence type="predicted"/>
<dbReference type="PANTHER" id="PTHR12197">
    <property type="entry name" value="HISTONE-LYSINE N-METHYLTRANSFERASE SMYD"/>
    <property type="match status" value="1"/>
</dbReference>
<evidence type="ECO:0000313" key="3">
    <source>
        <dbReference type="Proteomes" id="UP001212997"/>
    </source>
</evidence>
<dbReference type="EMBL" id="JANAWD010000478">
    <property type="protein sequence ID" value="KAJ3478867.1"/>
    <property type="molecule type" value="Genomic_DNA"/>
</dbReference>
<dbReference type="InterPro" id="IPR011990">
    <property type="entry name" value="TPR-like_helical_dom_sf"/>
</dbReference>
<evidence type="ECO:0000256" key="1">
    <source>
        <dbReference type="SAM" id="MobiDB-lite"/>
    </source>
</evidence>
<comment type="caution">
    <text evidence="2">The sequence shown here is derived from an EMBL/GenBank/DDBJ whole genome shotgun (WGS) entry which is preliminary data.</text>
</comment>
<dbReference type="AlphaFoldDB" id="A0AAD5YCW6"/>